<gene>
    <name evidence="2" type="ORF">ACH429_11090</name>
</gene>
<organism evidence="2 3">
    <name type="scientific">Streptomyces pathocidini</name>
    <dbReference type="NCBI Taxonomy" id="1650571"/>
    <lineage>
        <taxon>Bacteria</taxon>
        <taxon>Bacillati</taxon>
        <taxon>Actinomycetota</taxon>
        <taxon>Actinomycetes</taxon>
        <taxon>Kitasatosporales</taxon>
        <taxon>Streptomycetaceae</taxon>
        <taxon>Streptomyces</taxon>
    </lineage>
</organism>
<keyword evidence="1" id="KW-1133">Transmembrane helix</keyword>
<sequence>MIYPSMFLAPYPDRILFRRRDERRAMSGNGMVWLLVVGGVVVAVTLTVAVRLLIRLVRTRRLLGEAGVPVSGKVTFWAAVAYLVFPVDLLPDPILLDDIGFLLLALRSLHKAAGQLPEGASGKGVRS</sequence>
<evidence type="ECO:0000256" key="1">
    <source>
        <dbReference type="SAM" id="Phobius"/>
    </source>
</evidence>
<accession>A0ABW7UPT7</accession>
<evidence type="ECO:0000313" key="3">
    <source>
        <dbReference type="Proteomes" id="UP001611548"/>
    </source>
</evidence>
<name>A0ABW7UPT7_9ACTN</name>
<dbReference type="EMBL" id="JBIRWE010000003">
    <property type="protein sequence ID" value="MFI1964646.1"/>
    <property type="molecule type" value="Genomic_DNA"/>
</dbReference>
<comment type="caution">
    <text evidence="2">The sequence shown here is derived from an EMBL/GenBank/DDBJ whole genome shotgun (WGS) entry which is preliminary data.</text>
</comment>
<feature type="transmembrane region" description="Helical" evidence="1">
    <location>
        <begin position="31"/>
        <end position="54"/>
    </location>
</feature>
<proteinExistence type="predicted"/>
<keyword evidence="1" id="KW-0812">Transmembrane</keyword>
<protein>
    <submittedName>
        <fullName evidence="2">YkvA family protein</fullName>
    </submittedName>
</protein>
<keyword evidence="3" id="KW-1185">Reference proteome</keyword>
<reference evidence="2 3" key="1">
    <citation type="submission" date="2024-10" db="EMBL/GenBank/DDBJ databases">
        <title>The Natural Products Discovery Center: Release of the First 8490 Sequenced Strains for Exploring Actinobacteria Biosynthetic Diversity.</title>
        <authorList>
            <person name="Kalkreuter E."/>
            <person name="Kautsar S.A."/>
            <person name="Yang D."/>
            <person name="Bader C.D."/>
            <person name="Teijaro C.N."/>
            <person name="Fluegel L."/>
            <person name="Davis C.M."/>
            <person name="Simpson J.R."/>
            <person name="Lauterbach L."/>
            <person name="Steele A.D."/>
            <person name="Gui C."/>
            <person name="Meng S."/>
            <person name="Li G."/>
            <person name="Viehrig K."/>
            <person name="Ye F."/>
            <person name="Su P."/>
            <person name="Kiefer A.F."/>
            <person name="Nichols A."/>
            <person name="Cepeda A.J."/>
            <person name="Yan W."/>
            <person name="Fan B."/>
            <person name="Jiang Y."/>
            <person name="Adhikari A."/>
            <person name="Zheng C.-J."/>
            <person name="Schuster L."/>
            <person name="Cowan T.M."/>
            <person name="Smanski M.J."/>
            <person name="Chevrette M.G."/>
            <person name="De Carvalho L.P.S."/>
            <person name="Shen B."/>
        </authorList>
    </citation>
    <scope>NUCLEOTIDE SEQUENCE [LARGE SCALE GENOMIC DNA]</scope>
    <source>
        <strain evidence="2 3">NPDC020327</strain>
    </source>
</reference>
<dbReference type="RefSeq" id="WP_398718249.1">
    <property type="nucleotide sequence ID" value="NZ_JBIRWE010000003.1"/>
</dbReference>
<evidence type="ECO:0000313" key="2">
    <source>
        <dbReference type="EMBL" id="MFI1964646.1"/>
    </source>
</evidence>
<keyword evidence="1" id="KW-0472">Membrane</keyword>
<dbReference type="Proteomes" id="UP001611548">
    <property type="component" value="Unassembled WGS sequence"/>
</dbReference>